<dbReference type="EMBL" id="WCWW01000002">
    <property type="protein sequence ID" value="KAB3860400.1"/>
    <property type="molecule type" value="Genomic_DNA"/>
</dbReference>
<comment type="caution">
    <text evidence="5">The sequence shown here is derived from an EMBL/GenBank/DDBJ whole genome shotgun (WGS) entry which is preliminary data.</text>
</comment>
<keyword evidence="1" id="KW-0805">Transcription regulation</keyword>
<keyword evidence="2" id="KW-0238">DNA-binding</keyword>
<feature type="domain" description="HTH luxR-type" evidence="4">
    <location>
        <begin position="113"/>
        <end position="180"/>
    </location>
</feature>
<dbReference type="InterPro" id="IPR036388">
    <property type="entry name" value="WH-like_DNA-bd_sf"/>
</dbReference>
<dbReference type="AlphaFoldDB" id="A0A6I0I9W2"/>
<name>A0A6I0I9W2_PHOVU</name>
<evidence type="ECO:0000313" key="6">
    <source>
        <dbReference type="Proteomes" id="UP000441522"/>
    </source>
</evidence>
<evidence type="ECO:0000256" key="3">
    <source>
        <dbReference type="ARBA" id="ARBA00023163"/>
    </source>
</evidence>
<dbReference type="GO" id="GO:0006355">
    <property type="term" value="P:regulation of DNA-templated transcription"/>
    <property type="evidence" value="ECO:0007669"/>
    <property type="project" value="InterPro"/>
</dbReference>
<dbReference type="InterPro" id="IPR000792">
    <property type="entry name" value="Tscrpt_reg_LuxR_C"/>
</dbReference>
<accession>A0A6I0I9W2</accession>
<dbReference type="GO" id="GO:0003677">
    <property type="term" value="F:DNA binding"/>
    <property type="evidence" value="ECO:0007669"/>
    <property type="project" value="UniProtKB-KW"/>
</dbReference>
<protein>
    <submittedName>
        <fullName evidence="5">Helix-turn-helix transcriptional regulator</fullName>
    </submittedName>
</protein>
<evidence type="ECO:0000256" key="2">
    <source>
        <dbReference type="ARBA" id="ARBA00023125"/>
    </source>
</evidence>
<dbReference type="CDD" id="cd06170">
    <property type="entry name" value="LuxR_C_like"/>
    <property type="match status" value="1"/>
</dbReference>
<evidence type="ECO:0000313" key="5">
    <source>
        <dbReference type="EMBL" id="KAB3860400.1"/>
    </source>
</evidence>
<keyword evidence="3" id="KW-0804">Transcription</keyword>
<reference evidence="5 6" key="1">
    <citation type="journal article" date="2019" name="Nat. Med.">
        <title>A library of human gut bacterial isolates paired with longitudinal multiomics data enables mechanistic microbiome research.</title>
        <authorList>
            <person name="Poyet M."/>
            <person name="Groussin M."/>
            <person name="Gibbons S.M."/>
            <person name="Avila-Pacheco J."/>
            <person name="Jiang X."/>
            <person name="Kearney S.M."/>
            <person name="Perrotta A.R."/>
            <person name="Berdy B."/>
            <person name="Zhao S."/>
            <person name="Lieberman T.D."/>
            <person name="Swanson P.K."/>
            <person name="Smith M."/>
            <person name="Roesemann S."/>
            <person name="Alexander J.E."/>
            <person name="Rich S.A."/>
            <person name="Livny J."/>
            <person name="Vlamakis H."/>
            <person name="Clish C."/>
            <person name="Bullock K."/>
            <person name="Deik A."/>
            <person name="Scott J."/>
            <person name="Pierce K.A."/>
            <person name="Xavier R.J."/>
            <person name="Alm E.J."/>
        </authorList>
    </citation>
    <scope>NUCLEOTIDE SEQUENCE [LARGE SCALE GENOMIC DNA]</scope>
    <source>
        <strain evidence="5 6">BIOML-A5</strain>
    </source>
</reference>
<dbReference type="Pfam" id="PF00196">
    <property type="entry name" value="GerE"/>
    <property type="match status" value="1"/>
</dbReference>
<organism evidence="5 6">
    <name type="scientific">Phocaeicola vulgatus</name>
    <name type="common">Bacteroides vulgatus</name>
    <dbReference type="NCBI Taxonomy" id="821"/>
    <lineage>
        <taxon>Bacteria</taxon>
        <taxon>Pseudomonadati</taxon>
        <taxon>Bacteroidota</taxon>
        <taxon>Bacteroidia</taxon>
        <taxon>Bacteroidales</taxon>
        <taxon>Bacteroidaceae</taxon>
        <taxon>Phocaeicola</taxon>
    </lineage>
</organism>
<dbReference type="Gene3D" id="1.10.10.10">
    <property type="entry name" value="Winged helix-like DNA-binding domain superfamily/Winged helix DNA-binding domain"/>
    <property type="match status" value="1"/>
</dbReference>
<evidence type="ECO:0000259" key="4">
    <source>
        <dbReference type="PROSITE" id="PS50043"/>
    </source>
</evidence>
<dbReference type="Proteomes" id="UP000441522">
    <property type="component" value="Unassembled WGS sequence"/>
</dbReference>
<dbReference type="PROSITE" id="PS00622">
    <property type="entry name" value="HTH_LUXR_1"/>
    <property type="match status" value="1"/>
</dbReference>
<evidence type="ECO:0000256" key="1">
    <source>
        <dbReference type="ARBA" id="ARBA00023015"/>
    </source>
</evidence>
<dbReference type="SUPFAM" id="SSF46894">
    <property type="entry name" value="C-terminal effector domain of the bipartite response regulators"/>
    <property type="match status" value="1"/>
</dbReference>
<dbReference type="SMART" id="SM00421">
    <property type="entry name" value="HTH_LUXR"/>
    <property type="match status" value="1"/>
</dbReference>
<gene>
    <name evidence="5" type="ORF">GAS29_01225</name>
</gene>
<dbReference type="PANTHER" id="PTHR44688:SF16">
    <property type="entry name" value="DNA-BINDING TRANSCRIPTIONAL ACTIVATOR DEVR_DOSR"/>
    <property type="match status" value="1"/>
</dbReference>
<sequence>MKDLEFYIFEDELWCMFPDGSNKPITDKETVLVKDILERIRECYPEAYKALMECYSRSSQNIPYFQFLMVNRFCKCNFGELDNTSRDIDKKGGFNFERVRCPMRGECRYEGVICCPQFNCRISDAEMRVMQLVYEGFNNEDIAERLYLSPHTVKNHIKSVYLKLDIHEKSEFIQYAHKNNLFKD</sequence>
<dbReference type="PRINTS" id="PR00038">
    <property type="entry name" value="HTHLUXR"/>
</dbReference>
<dbReference type="PROSITE" id="PS50043">
    <property type="entry name" value="HTH_LUXR_2"/>
    <property type="match status" value="1"/>
</dbReference>
<proteinExistence type="predicted"/>
<dbReference type="InterPro" id="IPR016032">
    <property type="entry name" value="Sig_transdc_resp-reg_C-effctor"/>
</dbReference>
<dbReference type="PANTHER" id="PTHR44688">
    <property type="entry name" value="DNA-BINDING TRANSCRIPTIONAL ACTIVATOR DEVR_DOSR"/>
    <property type="match status" value="1"/>
</dbReference>